<feature type="chain" id="PRO_5046302723" evidence="1">
    <location>
        <begin position="20"/>
        <end position="100"/>
    </location>
</feature>
<evidence type="ECO:0000313" key="2">
    <source>
        <dbReference type="EMBL" id="KAL0949649.1"/>
    </source>
</evidence>
<keyword evidence="3" id="KW-1185">Reference proteome</keyword>
<sequence>MKFLAVAIAALSAASLAQARWCSCFGYDKQTGVYGPHASEICLSGGVGGTKLPGPEGQYFCDVPMAKKGEAKVHEFAFKLTCGMNYNKAKTACYYEAPKN</sequence>
<accession>A0ABR3J238</accession>
<gene>
    <name evidence="2" type="ORF">HGRIS_009693</name>
</gene>
<organism evidence="2 3">
    <name type="scientific">Hohenbuehelia grisea</name>
    <dbReference type="NCBI Taxonomy" id="104357"/>
    <lineage>
        <taxon>Eukaryota</taxon>
        <taxon>Fungi</taxon>
        <taxon>Dikarya</taxon>
        <taxon>Basidiomycota</taxon>
        <taxon>Agaricomycotina</taxon>
        <taxon>Agaricomycetes</taxon>
        <taxon>Agaricomycetidae</taxon>
        <taxon>Agaricales</taxon>
        <taxon>Pleurotineae</taxon>
        <taxon>Pleurotaceae</taxon>
        <taxon>Hohenbuehelia</taxon>
    </lineage>
</organism>
<reference evidence="3" key="1">
    <citation type="submission" date="2024-06" db="EMBL/GenBank/DDBJ databases">
        <title>Multi-omics analyses provide insights into the biosynthesis of the anticancer antibiotic pleurotin in Hohenbuehelia grisea.</title>
        <authorList>
            <person name="Weaver J.A."/>
            <person name="Alberti F."/>
        </authorList>
    </citation>
    <scope>NUCLEOTIDE SEQUENCE [LARGE SCALE GENOMIC DNA]</scope>
    <source>
        <strain evidence="3">T-177</strain>
    </source>
</reference>
<dbReference type="EMBL" id="JASNQZ010000012">
    <property type="protein sequence ID" value="KAL0949649.1"/>
    <property type="molecule type" value="Genomic_DNA"/>
</dbReference>
<evidence type="ECO:0000256" key="1">
    <source>
        <dbReference type="SAM" id="SignalP"/>
    </source>
</evidence>
<proteinExistence type="predicted"/>
<evidence type="ECO:0000313" key="3">
    <source>
        <dbReference type="Proteomes" id="UP001556367"/>
    </source>
</evidence>
<dbReference type="Proteomes" id="UP001556367">
    <property type="component" value="Unassembled WGS sequence"/>
</dbReference>
<protein>
    <submittedName>
        <fullName evidence="2">Uncharacterized protein</fullName>
    </submittedName>
</protein>
<feature type="signal peptide" evidence="1">
    <location>
        <begin position="1"/>
        <end position="19"/>
    </location>
</feature>
<keyword evidence="1" id="KW-0732">Signal</keyword>
<name>A0ABR3J238_9AGAR</name>
<comment type="caution">
    <text evidence="2">The sequence shown here is derived from an EMBL/GenBank/DDBJ whole genome shotgun (WGS) entry which is preliminary data.</text>
</comment>